<dbReference type="InterPro" id="IPR000620">
    <property type="entry name" value="EamA_dom"/>
</dbReference>
<proteinExistence type="inferred from homology"/>
<evidence type="ECO:0000256" key="2">
    <source>
        <dbReference type="ARBA" id="ARBA00007635"/>
    </source>
</evidence>
<dbReference type="PANTHER" id="PTHR42920">
    <property type="entry name" value="OS03G0707200 PROTEIN-RELATED"/>
    <property type="match status" value="1"/>
</dbReference>
<keyword evidence="6" id="KW-0472">Membrane</keyword>
<gene>
    <name evidence="9" type="ORF">CSSPTR1EN2_LOCUS7715</name>
</gene>
<evidence type="ECO:0000256" key="6">
    <source>
        <dbReference type="ARBA" id="ARBA00023136"/>
    </source>
</evidence>
<dbReference type="EMBL" id="OZ019906">
    <property type="protein sequence ID" value="CAK9205096.1"/>
    <property type="molecule type" value="Genomic_DNA"/>
</dbReference>
<dbReference type="SUPFAM" id="SSF103481">
    <property type="entry name" value="Multidrug resistance efflux transporter EmrE"/>
    <property type="match status" value="1"/>
</dbReference>
<comment type="similarity">
    <text evidence="2">Belongs to the drug/metabolite transporter (DMT) superfamily. Plant drug/metabolite exporter (P-DME) (TC 2.A.7.4) family.</text>
</comment>
<dbReference type="PANTHER" id="PTHR42920:SF5">
    <property type="entry name" value="EAMA DOMAIN-CONTAINING PROTEIN"/>
    <property type="match status" value="1"/>
</dbReference>
<dbReference type="InterPro" id="IPR051258">
    <property type="entry name" value="Diverse_Substrate_Transporter"/>
</dbReference>
<feature type="compositionally biased region" description="Low complexity" evidence="7">
    <location>
        <begin position="97"/>
        <end position="112"/>
    </location>
</feature>
<keyword evidence="4" id="KW-0812">Transmembrane</keyword>
<evidence type="ECO:0000256" key="3">
    <source>
        <dbReference type="ARBA" id="ARBA00022475"/>
    </source>
</evidence>
<feature type="region of interest" description="Disordered" evidence="7">
    <location>
        <begin position="95"/>
        <end position="114"/>
    </location>
</feature>
<evidence type="ECO:0000256" key="7">
    <source>
        <dbReference type="SAM" id="MobiDB-lite"/>
    </source>
</evidence>
<sequence>MLRGWQLPTSSEIVATLEYRPSCQNNTHIRKSSFFGSRIRTTIAHIAHQKDFVFCSTDQQCIARLRVPALSSEKGSGSASLVRDVRDFSNWAKQESDSAGSSRSKISSGFDSPSSCLQERLPLNRQEFCGGSLGYSSSPSSSCDLRSELEGADSRESSSLSNLWKRISGKRRTRSLVNLNILAALYGSSTVAGKFAAEAAPELPESLSSTVSSCSALVLFLPELTKVIRSFDAPALKAGMELGALSFVATILETLGNNGGVSSDAPLLFGFTMIFVPIMELCAGRQSMRKTTRLASLVALAGMGLLEEEGVGWKGISVPQIENLWGLVASAILGLHIFRSESHSKSVDPVSVTAVQCGTLAVLSVLWEACRLSSTSYDCMQYLTQLESLPWIPLVYSGLVCAGLCNWLELRGLRSVSGSTTTMINTTIPLWGAFFSFLLRGDVPGESAVLGGSVILCASFFAQMATKQVDSVLNAPKLKISKQQTFNQSGDLTTSKAAASDQSLATSTANDVFTPAADHVQEAIINSQLKSPYYATQVKKLMAELKLTVVSAKSAVAASLKVFAGTAGSLTTSSLMSSSNGPAEMSSNVTAAAAAASAAVHASTTASTASAITSAAATTVHQAVNNISATSGTSPTIQATPLLQGAISSLPELINTHAPTTYLQSATQWVDQADHFLQRIAEDSISAASTAVNTVLFQGLQATANELTSQLHQIDHLALLATQTRLDNLIMNSSFLHLGIFPWLAHHSNLIQMIQLH</sequence>
<protein>
    <recommendedName>
        <fullName evidence="8">EamA domain-containing protein</fullName>
    </recommendedName>
</protein>
<evidence type="ECO:0000256" key="4">
    <source>
        <dbReference type="ARBA" id="ARBA00022692"/>
    </source>
</evidence>
<dbReference type="Pfam" id="PF00892">
    <property type="entry name" value="EamA"/>
    <property type="match status" value="1"/>
</dbReference>
<evidence type="ECO:0000259" key="8">
    <source>
        <dbReference type="Pfam" id="PF00892"/>
    </source>
</evidence>
<comment type="subcellular location">
    <subcellularLocation>
        <location evidence="1">Cell membrane</location>
        <topology evidence="1">Multi-pass membrane protein</topology>
    </subcellularLocation>
</comment>
<name>A0ABP0TU69_9BRYO</name>
<evidence type="ECO:0000256" key="1">
    <source>
        <dbReference type="ARBA" id="ARBA00004651"/>
    </source>
</evidence>
<evidence type="ECO:0000313" key="10">
    <source>
        <dbReference type="Proteomes" id="UP001497512"/>
    </source>
</evidence>
<organism evidence="9 10">
    <name type="scientific">Sphagnum troendelagicum</name>
    <dbReference type="NCBI Taxonomy" id="128251"/>
    <lineage>
        <taxon>Eukaryota</taxon>
        <taxon>Viridiplantae</taxon>
        <taxon>Streptophyta</taxon>
        <taxon>Embryophyta</taxon>
        <taxon>Bryophyta</taxon>
        <taxon>Sphagnophytina</taxon>
        <taxon>Sphagnopsida</taxon>
        <taxon>Sphagnales</taxon>
        <taxon>Sphagnaceae</taxon>
        <taxon>Sphagnum</taxon>
    </lineage>
</organism>
<feature type="domain" description="EamA" evidence="8">
    <location>
        <begin position="322"/>
        <end position="461"/>
    </location>
</feature>
<reference evidence="9" key="1">
    <citation type="submission" date="2024-02" db="EMBL/GenBank/DDBJ databases">
        <authorList>
            <consortium name="ELIXIR-Norway"/>
            <consortium name="Elixir Norway"/>
        </authorList>
    </citation>
    <scope>NUCLEOTIDE SEQUENCE</scope>
</reference>
<evidence type="ECO:0000313" key="9">
    <source>
        <dbReference type="EMBL" id="CAK9205096.1"/>
    </source>
</evidence>
<accession>A0ABP0TU69</accession>
<keyword evidence="3" id="KW-1003">Cell membrane</keyword>
<dbReference type="Proteomes" id="UP001497512">
    <property type="component" value="Chromosome 14"/>
</dbReference>
<evidence type="ECO:0000256" key="5">
    <source>
        <dbReference type="ARBA" id="ARBA00022989"/>
    </source>
</evidence>
<dbReference type="InterPro" id="IPR037185">
    <property type="entry name" value="EmrE-like"/>
</dbReference>
<keyword evidence="10" id="KW-1185">Reference proteome</keyword>
<keyword evidence="5" id="KW-1133">Transmembrane helix</keyword>